<feature type="transmembrane region" description="Helical" evidence="1">
    <location>
        <begin position="59"/>
        <end position="78"/>
    </location>
</feature>
<feature type="transmembrane region" description="Helical" evidence="1">
    <location>
        <begin position="34"/>
        <end position="53"/>
    </location>
</feature>
<protein>
    <submittedName>
        <fullName evidence="2">Uncharacterized protein</fullName>
    </submittedName>
</protein>
<keyword evidence="1" id="KW-0812">Transmembrane</keyword>
<gene>
    <name evidence="2" type="ORF">OKJ48_13430</name>
</gene>
<sequence>MSTADATVRSARFYTTARRLPWVIGKFADFRIPFGPFNAVQIAVMSVGGLVLVKTASVWWSLTGPAPIVVWIVAIFVCRRHKVAGRTPVGAALGTVARLLQPAGGRT</sequence>
<evidence type="ECO:0000313" key="3">
    <source>
        <dbReference type="Proteomes" id="UP001352223"/>
    </source>
</evidence>
<proteinExistence type="predicted"/>
<organism evidence="2 3">
    <name type="scientific">Streptomyces kunmingensis</name>
    <dbReference type="NCBI Taxonomy" id="68225"/>
    <lineage>
        <taxon>Bacteria</taxon>
        <taxon>Bacillati</taxon>
        <taxon>Actinomycetota</taxon>
        <taxon>Actinomycetes</taxon>
        <taxon>Kitasatosporales</taxon>
        <taxon>Streptomycetaceae</taxon>
        <taxon>Streptomyces</taxon>
    </lineage>
</organism>
<keyword evidence="3" id="KW-1185">Reference proteome</keyword>
<comment type="caution">
    <text evidence="2">The sequence shown here is derived from an EMBL/GenBank/DDBJ whole genome shotgun (WGS) entry which is preliminary data.</text>
</comment>
<keyword evidence="1" id="KW-0472">Membrane</keyword>
<dbReference type="Proteomes" id="UP001352223">
    <property type="component" value="Unassembled WGS sequence"/>
</dbReference>
<evidence type="ECO:0000256" key="1">
    <source>
        <dbReference type="SAM" id="Phobius"/>
    </source>
</evidence>
<reference evidence="2 3" key="1">
    <citation type="submission" date="2022-10" db="EMBL/GenBank/DDBJ databases">
        <authorList>
            <person name="Xie J."/>
            <person name="Shen N."/>
        </authorList>
    </citation>
    <scope>NUCLEOTIDE SEQUENCE [LARGE SCALE GENOMIC DNA]</scope>
    <source>
        <strain evidence="2 3">DSM 41681</strain>
    </source>
</reference>
<feature type="non-terminal residue" evidence="2">
    <location>
        <position position="107"/>
    </location>
</feature>
<accession>A0ABU6C944</accession>
<dbReference type="EMBL" id="JAOZYB010000084">
    <property type="protein sequence ID" value="MEB3961241.1"/>
    <property type="molecule type" value="Genomic_DNA"/>
</dbReference>
<keyword evidence="1" id="KW-1133">Transmembrane helix</keyword>
<evidence type="ECO:0000313" key="2">
    <source>
        <dbReference type="EMBL" id="MEB3961241.1"/>
    </source>
</evidence>
<name>A0ABU6C944_9ACTN</name>